<dbReference type="Gene3D" id="3.40.50.150">
    <property type="entry name" value="Vaccinia Virus protein VP39"/>
    <property type="match status" value="1"/>
</dbReference>
<dbReference type="InterPro" id="IPR042099">
    <property type="entry name" value="ANL_N_sf"/>
</dbReference>
<dbReference type="InterPro" id="IPR013120">
    <property type="entry name" value="FAR_NAD-bd"/>
</dbReference>
<dbReference type="FunFam" id="3.40.50.980:FF:000002">
    <property type="entry name" value="Enterobactin synthetase component F"/>
    <property type="match status" value="1"/>
</dbReference>
<dbReference type="SMART" id="SM00823">
    <property type="entry name" value="PKS_PP"/>
    <property type="match status" value="5"/>
</dbReference>
<dbReference type="Gene3D" id="3.40.50.12780">
    <property type="entry name" value="N-terminal domain of ligase-like"/>
    <property type="match status" value="1"/>
</dbReference>
<dbReference type="Gene3D" id="1.10.1240.100">
    <property type="match status" value="4"/>
</dbReference>
<dbReference type="EMBL" id="AHCD03000027">
    <property type="protein sequence ID" value="KAF7787846.1"/>
    <property type="molecule type" value="Genomic_DNA"/>
</dbReference>
<comment type="pathway">
    <text evidence="3">Antibiotic biosynthesis.</text>
</comment>
<evidence type="ECO:0000313" key="19">
    <source>
        <dbReference type="Proteomes" id="UP000016480"/>
    </source>
</evidence>
<dbReference type="SUPFAM" id="SSF52777">
    <property type="entry name" value="CoA-dependent acyltransferases"/>
    <property type="match status" value="2"/>
</dbReference>
<feature type="domain" description="Carrier" evidence="15">
    <location>
        <begin position="6107"/>
        <end position="6184"/>
    </location>
</feature>
<organism evidence="18 19">
    <name type="scientific">Pseudoalteromonas rubra</name>
    <dbReference type="NCBI Taxonomy" id="43658"/>
    <lineage>
        <taxon>Bacteria</taxon>
        <taxon>Pseudomonadati</taxon>
        <taxon>Pseudomonadota</taxon>
        <taxon>Gammaproteobacteria</taxon>
        <taxon>Alteromonadales</taxon>
        <taxon>Pseudoalteromonadaceae</taxon>
        <taxon>Pseudoalteromonas</taxon>
    </lineage>
</organism>
<feature type="active site" description="Proton acceptor; for dehydratase activity" evidence="14">
    <location>
        <position position="628"/>
    </location>
</feature>
<feature type="region of interest" description="N-terminal hotdog fold" evidence="14">
    <location>
        <begin position="599"/>
        <end position="719"/>
    </location>
</feature>
<dbReference type="SMART" id="SM00826">
    <property type="entry name" value="PKS_DH"/>
    <property type="match status" value="1"/>
</dbReference>
<protein>
    <submittedName>
        <fullName evidence="18">Rhizoxin biosynthesis, polyketide synthase / nonribosomal peptide synthetase RhiB</fullName>
    </submittedName>
</protein>
<keyword evidence="7" id="KW-0963">Cytoplasm</keyword>
<comment type="caution">
    <text evidence="18">The sequence shown here is derived from an EMBL/GenBank/DDBJ whole genome shotgun (WGS) entry which is preliminary data.</text>
</comment>
<dbReference type="Proteomes" id="UP000016480">
    <property type="component" value="Unassembled WGS sequence"/>
</dbReference>
<comment type="similarity">
    <text evidence="5">Belongs to the short-chain dehydrogenases/reductases (SDR) family.</text>
</comment>
<evidence type="ECO:0000256" key="4">
    <source>
        <dbReference type="ARBA" id="ARBA00005194"/>
    </source>
</evidence>
<dbReference type="PANTHER" id="PTHR43775:SF37">
    <property type="entry name" value="SI:DKEY-61P9.11"/>
    <property type="match status" value="1"/>
</dbReference>
<dbReference type="NCBIfam" id="TIGR01733">
    <property type="entry name" value="AA-adenyl-dom"/>
    <property type="match status" value="1"/>
</dbReference>
<dbReference type="CDD" id="cd08953">
    <property type="entry name" value="KR_2_SDR_x"/>
    <property type="match status" value="3"/>
</dbReference>
<dbReference type="InterPro" id="IPR042104">
    <property type="entry name" value="PKS_dehydratase_sf"/>
</dbReference>
<feature type="domain" description="Carrier" evidence="15">
    <location>
        <begin position="3864"/>
        <end position="3939"/>
    </location>
</feature>
<dbReference type="InterPro" id="IPR054514">
    <property type="entry name" value="RhiE-like_linker"/>
</dbReference>
<evidence type="ECO:0000256" key="14">
    <source>
        <dbReference type="PROSITE-ProRule" id="PRU01363"/>
    </source>
</evidence>
<reference evidence="18 19" key="1">
    <citation type="journal article" date="2012" name="J. Bacteriol.">
        <title>Genome sequence of the cycloprodigiosin-producing bacterial strain Pseudoalteromonas rubra ATCC 29570(T).</title>
        <authorList>
            <person name="Xie B.B."/>
            <person name="Shu Y.L."/>
            <person name="Qin Q.L."/>
            <person name="Rong J.C."/>
            <person name="Zhang X.Y."/>
            <person name="Chen X.L."/>
            <person name="Zhou B.C."/>
            <person name="Zhang Y.Z."/>
        </authorList>
    </citation>
    <scope>NUCLEOTIDE SEQUENCE [LARGE SCALE GENOMIC DNA]</scope>
    <source>
        <strain evidence="18 19">DSM 6842</strain>
    </source>
</reference>
<dbReference type="InterPro" id="IPR025110">
    <property type="entry name" value="AMP-bd_C"/>
</dbReference>
<comment type="cofactor">
    <cofactor evidence="1">
        <name>pantetheine 4'-phosphate</name>
        <dbReference type="ChEBI" id="CHEBI:47942"/>
    </cofactor>
</comment>
<dbReference type="Gene3D" id="1.10.1200.10">
    <property type="entry name" value="ACP-like"/>
    <property type="match status" value="5"/>
</dbReference>
<dbReference type="SUPFAM" id="SSF53335">
    <property type="entry name" value="S-adenosyl-L-methionine-dependent methyltransferases"/>
    <property type="match status" value="1"/>
</dbReference>
<dbReference type="InterPro" id="IPR050091">
    <property type="entry name" value="PKS_NRPS_Biosynth_Enz"/>
</dbReference>
<keyword evidence="8" id="KW-0597">Phosphoprotein</keyword>
<dbReference type="InterPro" id="IPR049552">
    <property type="entry name" value="PKS_DH_N"/>
</dbReference>
<dbReference type="Gene3D" id="3.40.47.10">
    <property type="match status" value="4"/>
</dbReference>
<dbReference type="GO" id="GO:0005737">
    <property type="term" value="C:cytoplasm"/>
    <property type="evidence" value="ECO:0007669"/>
    <property type="project" value="UniProtKB-SubCell"/>
</dbReference>
<comment type="subcellular location">
    <subcellularLocation>
        <location evidence="2">Cytoplasm</location>
    </subcellularLocation>
</comment>
<dbReference type="InterPro" id="IPR013968">
    <property type="entry name" value="PKS_KR"/>
</dbReference>
<dbReference type="Gene3D" id="3.30.559.10">
    <property type="entry name" value="Chloramphenicol acetyltransferase-like domain"/>
    <property type="match status" value="1"/>
</dbReference>
<name>A0A8T0CAY0_9GAMM</name>
<dbReference type="InterPro" id="IPR036291">
    <property type="entry name" value="NAD(P)-bd_dom_sf"/>
</dbReference>
<dbReference type="Pfam" id="PF07993">
    <property type="entry name" value="NAD_binding_4"/>
    <property type="match status" value="1"/>
</dbReference>
<dbReference type="InterPro" id="IPR045851">
    <property type="entry name" value="AMP-bd_C_sf"/>
</dbReference>
<dbReference type="InterPro" id="IPR020807">
    <property type="entry name" value="PKS_DH"/>
</dbReference>
<dbReference type="RefSeq" id="WP_010384068.1">
    <property type="nucleotide sequence ID" value="NZ_AHCD03000027.1"/>
</dbReference>
<dbReference type="InterPro" id="IPR006162">
    <property type="entry name" value="Ppantetheine_attach_site"/>
</dbReference>
<dbReference type="PANTHER" id="PTHR43775">
    <property type="entry name" value="FATTY ACID SYNTHASE"/>
    <property type="match status" value="1"/>
</dbReference>
<keyword evidence="9" id="KW-0436">Ligase</keyword>
<evidence type="ECO:0000256" key="12">
    <source>
        <dbReference type="ARBA" id="ARBA00023268"/>
    </source>
</evidence>
<dbReference type="Pfam" id="PF00109">
    <property type="entry name" value="ketoacyl-synt"/>
    <property type="match status" value="4"/>
</dbReference>
<accession>A0A8T0CAY0</accession>
<keyword evidence="6" id="KW-0596">Phosphopantetheine</keyword>
<dbReference type="InterPro" id="IPR018201">
    <property type="entry name" value="Ketoacyl_synth_AS"/>
</dbReference>
<dbReference type="SUPFAM" id="SSF53901">
    <property type="entry name" value="Thiolase-like"/>
    <property type="match status" value="4"/>
</dbReference>
<evidence type="ECO:0000259" key="17">
    <source>
        <dbReference type="PROSITE" id="PS52019"/>
    </source>
</evidence>
<dbReference type="PROSITE" id="PS00455">
    <property type="entry name" value="AMP_BINDING"/>
    <property type="match status" value="1"/>
</dbReference>
<feature type="domain" description="PKS/mFAS DH" evidence="17">
    <location>
        <begin position="599"/>
        <end position="868"/>
    </location>
</feature>
<dbReference type="GO" id="GO:0009403">
    <property type="term" value="P:toxin biosynthetic process"/>
    <property type="evidence" value="ECO:0007669"/>
    <property type="project" value="UniProtKB-ARBA"/>
</dbReference>
<feature type="domain" description="Carrier" evidence="15">
    <location>
        <begin position="4970"/>
        <end position="5044"/>
    </location>
</feature>
<dbReference type="FunFam" id="3.40.50.980:FF:000001">
    <property type="entry name" value="Non-ribosomal peptide synthetase"/>
    <property type="match status" value="1"/>
</dbReference>
<dbReference type="InterPro" id="IPR029063">
    <property type="entry name" value="SAM-dependent_MTases_sf"/>
</dbReference>
<feature type="active site" description="Proton donor; for dehydratase activity" evidence="14">
    <location>
        <position position="786"/>
    </location>
</feature>
<dbReference type="InterPro" id="IPR010080">
    <property type="entry name" value="Thioester_reductase-like_dom"/>
</dbReference>
<dbReference type="SUPFAM" id="SSF51735">
    <property type="entry name" value="NAD(P)-binding Rossmann-fold domains"/>
    <property type="match status" value="6"/>
</dbReference>
<dbReference type="Pfam" id="PF22336">
    <property type="entry name" value="RhiE-like_linker"/>
    <property type="match status" value="2"/>
</dbReference>
<dbReference type="InterPro" id="IPR016039">
    <property type="entry name" value="Thiolase-like"/>
</dbReference>
<dbReference type="PROSITE" id="PS52019">
    <property type="entry name" value="PKS_MFAS_DH"/>
    <property type="match status" value="1"/>
</dbReference>
<evidence type="ECO:0000256" key="8">
    <source>
        <dbReference type="ARBA" id="ARBA00022553"/>
    </source>
</evidence>
<dbReference type="FunFam" id="3.40.50.12780:FF:000012">
    <property type="entry name" value="Non-ribosomal peptide synthetase"/>
    <property type="match status" value="1"/>
</dbReference>
<sequence>MTSKHNPQTPSLPDKTPDIAIVGLSLRFPGADNKHQFWHNLSHKISSISEVPVERWDWKKYYDPKPDKQAQKSISKWGGFIGDIAGFDAGFFAISPKEAQSMDPQQRLSMELAWACFEDAGLTPSQFKNTATGVYLGCSNTDYQEFSTGNIDPHFLTGMSTGVFANRISHYFNFQGPSETVDTACSSSLVAIHKAMNDFRSGEISAALVGGVNLLITKNRYVSFSKLGVLSPQGRCKTLDAEADGYVRGEGVGMVLLLPVETAKALNATIYGIIKGSAVGHSGKTNTLTSPSPFSQSRVIQQAIDNALVGSDQIGFVELHGTGTVLGDPLEIQGLKRAFRASKQQTPDAPCYLSTVKTNIGHLESAAGIAGVIKTLLAFEHEQVPPLQNFETLNPKISLEKSPFKLATECVPWPGEQRLAGISSFGFAGVNAHVILESPQRFNPEHPALDTALPIVLSARTRTALTQRAADLLAYLGSDESVELQNLSYTLTVGRESMKHRMGFAADSLASLKAQLSKFVSGEAGDWHYSKVAANTDQHEVAHDTLDACITGWVQGDIIDWQTNYSDLCPQRISLPAYPFEHKPYWLDAEGEAQPSHLHPLLHRSMPALGELLFASDFTGNESFLRDHQVQGQAVLPGVCTLEMVHAAMTMSGQLTDSQSLRLSQVNWLRPVIIDAQSGPVYLSLKQSGDRVTFELWREAHDARQVYACGQAEVTEHGVTTQDIAALSAPRTVSTSELYQQFSTAGVNYGPAFQRLTTLSVAGQKAQGELNPVIAPDFAFAPELLDSALHTLLGFAEEARPGLPFALEQAELLAPLPSGKTLIVCATQHTHADASSQRFDVDLCDEQGAVYVRLRGFSTRSATQDTDATRLFTVLPGWQHLTALPSAETTQSSFDYQGPASLKPAWCSDSAEPADHLLWVAKDEYADPLTLFTHLKALIEQGKGTEPLAITLLTFQTQQVHDETVEAHGAGLIGLLQSVAQEYPRWNVRIVDLSAECKEETNHWQQATCLPAGFYAHRDDIWHRFSACEHTYLDADESAYRQDGVYLVLGGAGGLGQVWSEWMIRQFRAQVVWVGRRALNEDIEQAINRLGELGPAPQYIQADACDEAAMRDVMYTIEQSYGQLHGVVHSVLHLEDQSLANMDDAQFLRAYQAKQASGETLLSVCKDQSLDFVLLFSSMQSFSPAPGQSNYAAGCQYLDSLARSASAELPIKVVNWGYWGDVGRVSDPYYKRKMRQAGIGSIDAQAGMAALAKFMSSSLTQVGVVKMTPERAQAALVRSSYSSECSYNAFQSEQAAPALALNTQPADEEILYALCQALTNAGWQHPAERTKALSALPDYFELWWQETARYLSEAGLLQDDVLALPEPPANLTVLEQDDYALLNAALTTLPEILSGQRKATDVLFPGGSLTLVESVYRDNPVAMHANQALVTQLTHYLANLGKQSIRILEIGAGTGGTTRTVLPELRDFNVTEYAYTDLSQAFFSHAKAQFQPDYPFVQTAYFDVSKPLVEQQIDLASYDVVIATNVLHATADMLSTLNNAKACLKRGGLLLINEVTQPSLFTQLTFGLLEGWWLSKDTTLRLPGSPLLSQPRWQQLLSSNGFALAASATDAQSPQQVLCAQSNGHLVQQRSKPAQQTIQISNHDTAMQQPEQTQTDSQPAAASATLSDFVAQTLSGIASQALSMTADELDPDDSFADYGVDSILAIQILDEINARFTLSLPPTLLFDFPSIATLSAHIVAEHSDRAIALMHKAQPAMATAQQAAPVSVQPATDEVKPAHQTSHNNADKIAIVGMSGQFGDASNVDEFWEMLSNKRTSVRAQQRWDLSDLSPEAQYWCRYASLLDDIASFDAPFFSITPQEAEVMDPQQRLFLQEAYRALEDANMITRAAGSNTGVYLGCAQGDYASLASQDAPAQLFWGNAGSVIPARVSYYLNLKGPALAIDTACSSSLVAMHSACQALKNGEIDAALAGGVATLCTPQFSQHAGKAGMLSADGTCYTFDDRANGFVPGEGVGVVVLKRLSDAERDGDHILGVILASATNQDGTTSGITAPSSVSQQQLHSRIYEQFDIAPDSLSLIEAHGTGTKLGDPIEFQALTRAFRAATQHSQFCALGSVKTNIGHCLTAAGVAGVIKTVLAMQHKTIPASLHYQQGNSHIDWQDTPFYVAQETQPWSVTDGQPRRAGVSSFGFSGTNAHLILEEYQPTETTVRAGSAKPVIIALSAKSPEVLRDKARKLADWLAQAQLDDNALEALAYTLQSAREAMDCRLAFVAHNLAQVHTQLSDFANQQAGTYKQGNSKQGKAILAALDKEDFNRWTQAGELSKLLALWVVGAELNWSAFYPAQPTLLRLPTYPFASTPYWLSGAPKLTQVNPQPAPTVVTADSLLHLIPQWQPLDVTSPENWSGKRQVITLAPHNKIPDAIVLQDTSGDTAQRIETLTIALIAHLKQLASTTEPLLIQLLVPASEPLLMALAGVLKTAALEHHLLSVQLIQSDTPAQFAAQLVQASQYTQHKVLRFTQGQCEIQTLTPQHSEAPALMPWKENGLYLITGGLGQLGQCFAKEILTHTRHAQVIITGRRTAPESLSDLGDISRIHYYQTDISTQTQCSELLNRIGAQHGALTGILQSAGVIEDQLIASKTPQAVQRVLAPKVCGVMALDEASKGLPLDFFICFSSIAACFGNPGQADYATANAFLDAYMIKRQQWGEQGQRHGLSLSVNWPLWAQGGMQMDAVKQNLLRSQGLAAMPDELGLKAFYQLFSEPHTQQCFLFGNPDKLTRWITPQARTQTPSTAPQGVTTLSDSALMDHLKAVVAQVSKLPVEELDSELDFRDMGFDSIMLMSVVQQLEADPQLGLDALPPALLFEVKTLNQLHAYLVKQQPSIATVQVTKAEPVTQQTPLGQLPLSKAQQGLWLLHKQNPALSSYNIPLVFELASLDIARMQQALDSLCQRHPALRLRINETDGRPWQQIQPDTIQIEQTSLAPTSKAALTDAIQQTIAVPFDLSGPLLRATAWQVASGAQSRHIMVIVLHHLIIDGVSATQLLSQLWQAYHEGIPTAAPDQGFFDYLDWEQQLLTSPSADTLRQFWLQSLTPAHAPLTLPGKRTTEICPEEPNSARVTLNLPASTEQQLKQFLTRHKLSTSVFFLTVFQALLSRLTGRNELILGTPVMQRPKASMAQSLGLFVNQLPLPLTRNSSTDFVGQARANQIQLDAVISHSTLPLSELLSAVNAPRIPGVHPLFQIGYACHNFIQADWVEHNQALLGALWQEFQQDAELDLSLEVTPLSGSYQLAFKFATRAYERHIVQALADNYVQLLEDVLLRGDLPPDGQRQPQAPNATPATLVDSFTLQAAQHPTQTAVSFAGATLSYQALEQQANQLAHTLIARGARPDSRVALLLRPGLDMIVAMLAVLKTGSAYVPVDPNSPEDRARFILADADPALVLTSDDLALPVAHTQAYRLSDCLQSSKMAPVTPPGMPLAPQALAYIIYTSGSTGQPKGVLVEHHNITALLNNTQPGFGFNAQDTWCLFHSFAFDFSVWEIWGALAHGGKLVIVDDACKKDSAAFARFIYDNQVSILNQTPSAFYPLMTHLLAQPALTHSLRTVIFGGEALELSKLTPWFEAAQPLPKLVNMYGITETTVHVTEMLITRNLVEQNPGKSIIGQPLPGYRLYLLDEQHNPVAAGQPGELYVGGCGVSRGYHQRAVLTAERFIPNPLAGQSEERLYRTGDLARLNAQGQYEYLGRCDDQVQIRGHRIELGEVQHALLTNPAIDDACVLAASKRHGEVLVAYLVTQVPLSDETIRAELLKVVPEYMVPAYFVSVPALPLTNNGKVDKQALLSQLPFNSQTAQAGRSAMEVSLSAAAPTAGVSGQDLQAEISAVWCDVLEVDQVAPDAPFFTVGGNSLLANVLATKLSTRFNIVLPLTEVFQYSTINAQCDYLSTKVTSPIAAPVRAPEPVYPVKPTTANQAIAMIGLSCHYPDSQDAQTFWQNLIEGKNFVRHSQRAESDAAMIWLDTWVEGQDAFDPGFFNLSEKQARTMSYAQRQLLLHAWKAVEDAGYRNDQIPNTGVYISASGGDLTALNLHDKFSNGEFVLNAEDYVASTLNQPGTLPTSISYHLGLTGPSLFVHSNCSSSLSALALACSALKAGEIDYAIVGAACLFPQRTTGYKIEKGLNFAPDARCKVFDAQADGMIGGNGVSVVVLKRADEATQDSDHIYSLIKAVKVNNDGKNKAGFFAPGTEGQMQVITQALQSADVSPASISYVEAHGTGTALGDPIEFAALQQVYQQHSDDKQYCGLGAVKSNLGHTDTLAGLTGLVKTSLSLHHKLLPGSLHYNEPNPHLDLASSPFYIVDSTRLWETPLLPRRAAVSSFGIGGTNAHAILEEAPVQPSQSTLSNLPSIVVLSAATLEVLQRQVSELLNWLEGTLCDDALRVSLAYTLQTGRQVMAHRAGFVVSSLNELKTQLSAYLTRGTQTTLNPLPTGTPASWLAQGNYQAILSHWLDTGFQNWDFLYQGEQVSKLSLPTYPFDLKPYTLGLSQTQTEELVACTLSVPKWRTQPVNTDSSTAAPDSTASHCVVLCDLPDFEVAGAITQSLSSSHYAPEQQLNDYATQLLNIVQPLAKTRQPTLLQLVIGNTQTEPLANLNSCLHGLLKTASIEHPMLRAQLLLVDPTLTVDALQTLLIDNRNAPDSVIAYQGSTRTVLDYQPVSDVDPVSPWQPDGVYLITGGLGGIGRHFIAELAALPFATTVIITGRRATDDAQVQAQLHALRQGRVKLVYRQLDVAQKMNALLLVRDIVREFGTLHGVIHAAGIVQDTLLCNKTPTSFAQVLAPKVTGVVALDEATADLPLRFFACFAGLSGVHGAASQCDYATANAFLDSYMQQRHIRVARGERHGQSASIDWPFWQEGGMQRSAQFTHTDTAMPTNSGIDAFYRALHQPQTLVQYIPTEPVIEQQNASAITTPAAQFTSEAALDAALTEQLSTMVAALLGVQPGTLDGDTDLGEFGADSIAFITFINQLNSRYQLELSPSVLFMHSTLNSLRAHIIAEYGDMLIATNNETQTRSTETEAEQIPVNASCDEAIAIVGISAAFPEASNLDAFWHNLNTGKDCVTRHDWPQPQDSELSWPGEINWLGRLRRDTEFDPLFFNIAPAECERIQLQESLLMMHVWQCIENAGYDPKSLAGTSTGLFIGCQSGYHEGLITSPAFAPNRMSYFLDLHGPSEGVDTTCSSSLVAVHKAMAAIRMGECEQAIVGGVNIIDTPTASVAMQEIGALSPDGRCKTFAADADGIVRGEGVGMIMLKKRSAAERDQDAIYATLLGSAVNHGGKSQGFTVPNARAQTQLLDKAWRNANIDPATLSYIECHGTGTTLGDPVELDALKAAFNAHQWPAHCALGSVKSNIGHTEIAAGIAGLIKVVLQLKHQTLVPSLHAQALNPYLALEGTPLTVQTQAQPWEHGDTPRRAAVSAFGISGVNAHVVLEEYQANITAQHTAQPDTPAIVVLSATSKAALGHKVAELANHIATLPDTPEVLAQLAATLALGRTAQAYRLGWVVSSLSELCTALSEAMPEQAQKVSHNISEQLAAEQLLTLHQTKEYAAIVRLWQSGKVASWQPLYPTSLPKLHLPGTSFISKKAVETEQTNPWLLLDNQFHPAALNLPEDWQASLSAQLAHRHILLVSDTLAELETLSKPLQASGCTVTSLCFDQLNNSVLDPENLPDTTFVLGSGSLSDPEQQIKPLFELMQLTACYDHHAMQLFYGTQTDPQTETRDDLSALLRCYNLRNPQHSWTLLEQLDENACLSELLLQEFASTLLSTAEQQPNQVQYRAGARFALQLTQLSDANDTAKSEYEIRRGGTYLLAGALGELGMALSQRLLEDFDATLILLGRRDEQAVQPQLTQLRETGNGTVHYLACDIADAQQLEQLSALLSDKALQLNGVFHLGTTYTEEENDWADFARSMQVKVQGTQQLDALLSSYELDFFVLFSSMAVFGSLNHLSYSYANGFQNAFARARNQMVEVQQRHGQTLAINWGYWHSDDPLKSIENSFAEKKGYQLIQMSDAFAQLPKLLNAGRSTLAAICTTEPERIMHNTAALLQRKRLTQPRLEHGTDEVTDASGDIAATVVSIVGQVLGIAPDELDLNCDLYDYGFDSISLLKTFQQLKARLNIDIQADAFKNMNTIQALIDEIDKAHGQTQSDDDASLPEFIVDAGIDLPTLPDEITHAYKGDVRHVLLTGATGFLGSHLLAELLATTEAKIYCLVRASSVEQARSRIADNAKQYALTLDLDLDLDRIVPIPGDMEQSRLGVSDEHWTRLCRDIQHVVHTASYVNHIQPYFAFKKSVAGTNALLKLCCTDTLKMIHFVSSTTASTQIKDSHFSVNPRESFIPTDEAALLCSGYGQSKWVQEENIRQASLIGVPYTVYRFSEISGSSTSGIGNTDDVFHRILKMMLSVEVRPAESPYMLDIIPVDRAATCIVAGMNDPQKRNQVYHVANPAPLSIATFYDFAAERGLRFTHTDKAEFIRACEAYAAQREGKDQVIMQGLLSSRPGYDEYLFEAYFMPMDPYDKDNFIALTERYDITLGDWESLFDTYFIQWLEDRHYREIWQES</sequence>
<dbReference type="Pfam" id="PF16197">
    <property type="entry name" value="KAsynt_C_assoc"/>
    <property type="match status" value="2"/>
</dbReference>
<evidence type="ECO:0000259" key="16">
    <source>
        <dbReference type="PROSITE" id="PS52004"/>
    </source>
</evidence>
<dbReference type="PROSITE" id="PS00606">
    <property type="entry name" value="KS3_1"/>
    <property type="match status" value="2"/>
</dbReference>
<comment type="function">
    <text evidence="13">Involved in production of the polyketide antibiotic thailandamide.</text>
</comment>
<dbReference type="InterPro" id="IPR049900">
    <property type="entry name" value="PKS_mFAS_DH"/>
</dbReference>
<dbReference type="FunFam" id="3.40.47.10:FF:000019">
    <property type="entry name" value="Polyketide synthase type I"/>
    <property type="match status" value="2"/>
</dbReference>
<dbReference type="InterPro" id="IPR020806">
    <property type="entry name" value="PKS_PP-bd"/>
</dbReference>
<dbReference type="Gene3D" id="3.10.129.110">
    <property type="entry name" value="Polyketide synthase dehydratase"/>
    <property type="match status" value="1"/>
</dbReference>
<dbReference type="Gene3D" id="3.40.50.720">
    <property type="entry name" value="NAD(P)-binding Rossmann-like Domain"/>
    <property type="match status" value="5"/>
</dbReference>
<dbReference type="GO" id="GO:0031177">
    <property type="term" value="F:phosphopantetheine binding"/>
    <property type="evidence" value="ECO:0007669"/>
    <property type="project" value="InterPro"/>
</dbReference>
<dbReference type="NCBIfam" id="TIGR01746">
    <property type="entry name" value="Thioester-redct"/>
    <property type="match status" value="1"/>
</dbReference>
<dbReference type="PROSITE" id="PS50075">
    <property type="entry name" value="CARRIER"/>
    <property type="match status" value="5"/>
</dbReference>
<dbReference type="PROSITE" id="PS00012">
    <property type="entry name" value="PHOSPHOPANTETHEINE"/>
    <property type="match status" value="1"/>
</dbReference>
<evidence type="ECO:0000313" key="18">
    <source>
        <dbReference type="EMBL" id="KAF7787846.1"/>
    </source>
</evidence>
<dbReference type="Pfam" id="PF00501">
    <property type="entry name" value="AMP-binding"/>
    <property type="match status" value="1"/>
</dbReference>
<evidence type="ECO:0000256" key="5">
    <source>
        <dbReference type="ARBA" id="ARBA00006484"/>
    </source>
</evidence>
<dbReference type="PROSITE" id="PS52004">
    <property type="entry name" value="KS3_2"/>
    <property type="match status" value="4"/>
</dbReference>
<dbReference type="InterPro" id="IPR020845">
    <property type="entry name" value="AMP-binding_CS"/>
</dbReference>
<dbReference type="InterPro" id="IPR013217">
    <property type="entry name" value="Methyltransf_12"/>
</dbReference>
<dbReference type="InterPro" id="IPR020841">
    <property type="entry name" value="PKS_Beta-ketoAc_synthase_dom"/>
</dbReference>
<evidence type="ECO:0000256" key="9">
    <source>
        <dbReference type="ARBA" id="ARBA00022598"/>
    </source>
</evidence>
<evidence type="ECO:0000256" key="7">
    <source>
        <dbReference type="ARBA" id="ARBA00022490"/>
    </source>
</evidence>
<dbReference type="Gene3D" id="3.30.559.30">
    <property type="entry name" value="Nonribosomal peptide synthetase, condensation domain"/>
    <property type="match status" value="1"/>
</dbReference>
<feature type="domain" description="Ketosynthase family 3 (KS3)" evidence="16">
    <location>
        <begin position="3962"/>
        <end position="4380"/>
    </location>
</feature>
<evidence type="ECO:0000256" key="13">
    <source>
        <dbReference type="ARBA" id="ARBA00054155"/>
    </source>
</evidence>
<dbReference type="InterPro" id="IPR023213">
    <property type="entry name" value="CAT-like_dom_sf"/>
</dbReference>
<keyword evidence="10" id="KW-0808">Transferase</keyword>
<dbReference type="InterPro" id="IPR001242">
    <property type="entry name" value="Condensation_dom"/>
</dbReference>
<dbReference type="CDD" id="cd00833">
    <property type="entry name" value="PKS"/>
    <property type="match status" value="4"/>
</dbReference>
<dbReference type="Gene3D" id="3.30.300.30">
    <property type="match status" value="1"/>
</dbReference>
<feature type="domain" description="Carrier" evidence="15">
    <location>
        <begin position="2800"/>
        <end position="2877"/>
    </location>
</feature>
<dbReference type="SMART" id="SM00822">
    <property type="entry name" value="PKS_KR"/>
    <property type="match status" value="4"/>
</dbReference>
<dbReference type="GO" id="GO:0071770">
    <property type="term" value="P:DIM/DIP cell wall layer assembly"/>
    <property type="evidence" value="ECO:0007669"/>
    <property type="project" value="TreeGrafter"/>
</dbReference>
<dbReference type="InterPro" id="IPR032821">
    <property type="entry name" value="PKS_assoc"/>
</dbReference>
<dbReference type="GeneID" id="61356672"/>
<dbReference type="SUPFAM" id="SSF56801">
    <property type="entry name" value="Acetyl-CoA synthetase-like"/>
    <property type="match status" value="1"/>
</dbReference>
<keyword evidence="12" id="KW-0511">Multifunctional enzyme</keyword>
<dbReference type="GO" id="GO:0004315">
    <property type="term" value="F:3-oxoacyl-[acyl-carrier-protein] synthase activity"/>
    <property type="evidence" value="ECO:0007669"/>
    <property type="project" value="InterPro"/>
</dbReference>
<dbReference type="InterPro" id="IPR014031">
    <property type="entry name" value="Ketoacyl_synth_C"/>
</dbReference>
<dbReference type="GO" id="GO:0004312">
    <property type="term" value="F:fatty acid synthase activity"/>
    <property type="evidence" value="ECO:0007669"/>
    <property type="project" value="TreeGrafter"/>
</dbReference>
<evidence type="ECO:0000256" key="1">
    <source>
        <dbReference type="ARBA" id="ARBA00001957"/>
    </source>
</evidence>
<dbReference type="Pfam" id="PF21089">
    <property type="entry name" value="PKS_DH_N"/>
    <property type="match status" value="1"/>
</dbReference>
<dbReference type="GO" id="GO:0005886">
    <property type="term" value="C:plasma membrane"/>
    <property type="evidence" value="ECO:0007669"/>
    <property type="project" value="TreeGrafter"/>
</dbReference>
<dbReference type="InterPro" id="IPR009081">
    <property type="entry name" value="PP-bd_ACP"/>
</dbReference>
<dbReference type="SUPFAM" id="SSF47336">
    <property type="entry name" value="ACP-like"/>
    <property type="match status" value="5"/>
</dbReference>
<dbReference type="Pfam" id="PF13193">
    <property type="entry name" value="AMP-binding_C"/>
    <property type="match status" value="1"/>
</dbReference>
<dbReference type="InterPro" id="IPR010071">
    <property type="entry name" value="AA_adenyl_dom"/>
</dbReference>
<dbReference type="CDD" id="cd17643">
    <property type="entry name" value="A_NRPS_Cytc1-like"/>
    <property type="match status" value="1"/>
</dbReference>
<dbReference type="Pfam" id="PF08242">
    <property type="entry name" value="Methyltransf_12"/>
    <property type="match status" value="1"/>
</dbReference>
<evidence type="ECO:0000256" key="6">
    <source>
        <dbReference type="ARBA" id="ARBA00022450"/>
    </source>
</evidence>
<dbReference type="CDD" id="cd05235">
    <property type="entry name" value="SDR_e1"/>
    <property type="match status" value="1"/>
</dbReference>
<dbReference type="Pfam" id="PF14765">
    <property type="entry name" value="PS-DH"/>
    <property type="match status" value="1"/>
</dbReference>
<evidence type="ECO:0000259" key="15">
    <source>
        <dbReference type="PROSITE" id="PS50075"/>
    </source>
</evidence>
<evidence type="ECO:0000256" key="10">
    <source>
        <dbReference type="ARBA" id="ARBA00022679"/>
    </source>
</evidence>
<dbReference type="Pfam" id="PF00668">
    <property type="entry name" value="Condensation"/>
    <property type="match status" value="1"/>
</dbReference>
<dbReference type="InterPro" id="IPR014030">
    <property type="entry name" value="Ketoacyl_synth_N"/>
</dbReference>
<dbReference type="GO" id="GO:0016874">
    <property type="term" value="F:ligase activity"/>
    <property type="evidence" value="ECO:0007669"/>
    <property type="project" value="UniProtKB-KW"/>
</dbReference>
<feature type="domain" description="Ketosynthase family 3 (KS3)" evidence="16">
    <location>
        <begin position="16"/>
        <end position="438"/>
    </location>
</feature>
<comment type="pathway">
    <text evidence="4">Lipid metabolism; fatty acid biosynthesis.</text>
</comment>
<feature type="region of interest" description="C-terminal hotdog fold" evidence="14">
    <location>
        <begin position="729"/>
        <end position="868"/>
    </location>
</feature>
<dbReference type="InterPro" id="IPR000873">
    <property type="entry name" value="AMP-dep_synth/lig_dom"/>
</dbReference>
<dbReference type="SMART" id="SM01294">
    <property type="entry name" value="PKS_PP_betabranch"/>
    <property type="match status" value="2"/>
</dbReference>
<dbReference type="GO" id="GO:0006633">
    <property type="term" value="P:fatty acid biosynthetic process"/>
    <property type="evidence" value="ECO:0007669"/>
    <property type="project" value="InterPro"/>
</dbReference>
<dbReference type="Pfam" id="PF08659">
    <property type="entry name" value="KR"/>
    <property type="match status" value="4"/>
</dbReference>
<keyword evidence="11" id="KW-0677">Repeat</keyword>
<dbReference type="Pfam" id="PF02801">
    <property type="entry name" value="Ketoacyl-synt_C"/>
    <property type="match status" value="4"/>
</dbReference>
<dbReference type="SMART" id="SM00825">
    <property type="entry name" value="PKS_KS"/>
    <property type="match status" value="4"/>
</dbReference>
<feature type="domain" description="Carrier" evidence="15">
    <location>
        <begin position="1668"/>
        <end position="1742"/>
    </location>
</feature>
<evidence type="ECO:0000256" key="3">
    <source>
        <dbReference type="ARBA" id="ARBA00004792"/>
    </source>
</evidence>
<feature type="domain" description="Ketosynthase family 3 (KS3)" evidence="16">
    <location>
        <begin position="1786"/>
        <end position="2200"/>
    </location>
</feature>
<dbReference type="InterPro" id="IPR049551">
    <property type="entry name" value="PKS_DH_C"/>
</dbReference>
<dbReference type="Pfam" id="PF00550">
    <property type="entry name" value="PP-binding"/>
    <property type="match status" value="5"/>
</dbReference>
<feature type="domain" description="Ketosynthase family 3 (KS3)" evidence="16">
    <location>
        <begin position="5074"/>
        <end position="5476"/>
    </location>
</feature>
<dbReference type="InterPro" id="IPR036736">
    <property type="entry name" value="ACP-like_sf"/>
</dbReference>
<dbReference type="InterPro" id="IPR057326">
    <property type="entry name" value="KR_dom"/>
</dbReference>
<proteinExistence type="inferred from homology"/>
<evidence type="ECO:0000256" key="11">
    <source>
        <dbReference type="ARBA" id="ARBA00022737"/>
    </source>
</evidence>
<gene>
    <name evidence="18" type="primary">rhiB</name>
    <name evidence="18" type="ORF">PRUB_a2353</name>
</gene>
<evidence type="ECO:0000256" key="2">
    <source>
        <dbReference type="ARBA" id="ARBA00004496"/>
    </source>
</evidence>